<keyword evidence="3" id="KW-1185">Reference proteome</keyword>
<dbReference type="InterPro" id="IPR058534">
    <property type="entry name" value="YjdF"/>
</dbReference>
<evidence type="ECO:0000313" key="2">
    <source>
        <dbReference type="EMBL" id="MFC6040776.1"/>
    </source>
</evidence>
<accession>A0ABW1LBR9</accession>
<keyword evidence="1" id="KW-0472">Membrane</keyword>
<gene>
    <name evidence="2" type="ORF">ACFPYN_15215</name>
</gene>
<dbReference type="RefSeq" id="WP_377735337.1">
    <property type="nucleotide sequence ID" value="NZ_JBHSRI010000025.1"/>
</dbReference>
<feature type="transmembrane region" description="Helical" evidence="1">
    <location>
        <begin position="100"/>
        <end position="119"/>
    </location>
</feature>
<dbReference type="PIRSF" id="PIRSF020606">
    <property type="entry name" value="UCP020606"/>
    <property type="match status" value="1"/>
</dbReference>
<dbReference type="Proteomes" id="UP001596170">
    <property type="component" value="Unassembled WGS sequence"/>
</dbReference>
<dbReference type="Pfam" id="PF09997">
    <property type="entry name" value="DUF2238"/>
    <property type="match status" value="1"/>
</dbReference>
<evidence type="ECO:0000313" key="3">
    <source>
        <dbReference type="Proteomes" id="UP001596170"/>
    </source>
</evidence>
<feature type="transmembrane region" description="Helical" evidence="1">
    <location>
        <begin position="32"/>
        <end position="50"/>
    </location>
</feature>
<sequence length="214" mass="24564">MNFDKGTKLHISLLVVVIFVLIWSVIKPAVFWTWAAEAGPSVVALIIIILTYKKFRLTSLSYWVIAILSILTFIGGHYTYAEVPLFNWIKDEFNLQRNHYDRFGHFLKGLSVIVVREILIRNTPLTKGTWLFAISTSIVLAIAALYEIVEWLSTKLPYAKKATEDFLGMQGDEWDAQWDMSFALIGSVLTLIIFSKLHNLQLKKLKDRQLTSKQ</sequence>
<dbReference type="EMBL" id="JBHSRI010000025">
    <property type="protein sequence ID" value="MFC6040776.1"/>
    <property type="molecule type" value="Genomic_DNA"/>
</dbReference>
<keyword evidence="1" id="KW-1133">Transmembrane helix</keyword>
<protein>
    <submittedName>
        <fullName evidence="2">DUF2238 domain-containing protein</fullName>
    </submittedName>
</protein>
<proteinExistence type="predicted"/>
<name>A0ABW1LBR9_9BACL</name>
<feature type="transmembrane region" description="Helical" evidence="1">
    <location>
        <begin position="131"/>
        <end position="149"/>
    </location>
</feature>
<comment type="caution">
    <text evidence="2">The sequence shown here is derived from an EMBL/GenBank/DDBJ whole genome shotgun (WGS) entry which is preliminary data.</text>
</comment>
<keyword evidence="1" id="KW-0812">Transmembrane</keyword>
<feature type="transmembrane region" description="Helical" evidence="1">
    <location>
        <begin position="9"/>
        <end position="26"/>
    </location>
</feature>
<organism evidence="2 3">
    <name type="scientific">Paenisporosarcina macmurdoensis</name>
    <dbReference type="NCBI Taxonomy" id="212659"/>
    <lineage>
        <taxon>Bacteria</taxon>
        <taxon>Bacillati</taxon>
        <taxon>Bacillota</taxon>
        <taxon>Bacilli</taxon>
        <taxon>Bacillales</taxon>
        <taxon>Caryophanaceae</taxon>
        <taxon>Paenisporosarcina</taxon>
    </lineage>
</organism>
<feature type="transmembrane region" description="Helical" evidence="1">
    <location>
        <begin position="176"/>
        <end position="194"/>
    </location>
</feature>
<evidence type="ECO:0000256" key="1">
    <source>
        <dbReference type="SAM" id="Phobius"/>
    </source>
</evidence>
<reference evidence="3" key="1">
    <citation type="journal article" date="2019" name="Int. J. Syst. Evol. Microbiol.">
        <title>The Global Catalogue of Microorganisms (GCM) 10K type strain sequencing project: providing services to taxonomists for standard genome sequencing and annotation.</title>
        <authorList>
            <consortium name="The Broad Institute Genomics Platform"/>
            <consortium name="The Broad Institute Genome Sequencing Center for Infectious Disease"/>
            <person name="Wu L."/>
            <person name="Ma J."/>
        </authorList>
    </citation>
    <scope>NUCLEOTIDE SEQUENCE [LARGE SCALE GENOMIC DNA]</scope>
    <source>
        <strain evidence="3">CCUG 54527</strain>
    </source>
</reference>
<dbReference type="InterPro" id="IPR014509">
    <property type="entry name" value="YjdF-like"/>
</dbReference>
<feature type="transmembrane region" description="Helical" evidence="1">
    <location>
        <begin position="62"/>
        <end position="80"/>
    </location>
</feature>